<keyword evidence="2" id="KW-1185">Reference proteome</keyword>
<organism evidence="1 2">
    <name type="scientific">Symbiodinium microadriaticum</name>
    <name type="common">Dinoflagellate</name>
    <name type="synonym">Zooxanthella microadriatica</name>
    <dbReference type="NCBI Taxonomy" id="2951"/>
    <lineage>
        <taxon>Eukaryota</taxon>
        <taxon>Sar</taxon>
        <taxon>Alveolata</taxon>
        <taxon>Dinophyceae</taxon>
        <taxon>Suessiales</taxon>
        <taxon>Symbiodiniaceae</taxon>
        <taxon>Symbiodinium</taxon>
    </lineage>
</organism>
<sequence length="315" mass="34899">MAAAHGQCVTRTCLAVLERKICGSATLYPDSQVYLDPEQAYRLWKRTKEKGAYLRRLLLDQLGSLWLVPGILAALLRSDGHCLCTGMIREQGTLVLSITGTASNSWIVRTLQPHHQPEEFIVRAFRRLRHVARRGLDINVALEEAKEEIGGSALKIRRESRAPGAHEASASGKEVWKTQQKEVATTSGLISCFVEPQMLPGENLAEAKTVGDKGRLKQKSQLALVIRRGQLLSDMVTRQRPKEEVPSDVMESGKKEATDAVTYSNLSMACALKPFSLHFFNPSFGLTNLDGRLLTLPVDTVTILTLGHLARRKYS</sequence>
<evidence type="ECO:0000313" key="2">
    <source>
        <dbReference type="Proteomes" id="UP000186817"/>
    </source>
</evidence>
<accession>A0A1Q9E802</accession>
<proteinExistence type="predicted"/>
<protein>
    <submittedName>
        <fullName evidence="1">Uncharacterized protein</fullName>
    </submittedName>
</protein>
<dbReference type="EMBL" id="LSRX01000233">
    <property type="protein sequence ID" value="OLQ03545.1"/>
    <property type="molecule type" value="Genomic_DNA"/>
</dbReference>
<evidence type="ECO:0000313" key="1">
    <source>
        <dbReference type="EMBL" id="OLQ03545.1"/>
    </source>
</evidence>
<dbReference type="AlphaFoldDB" id="A0A1Q9E802"/>
<comment type="caution">
    <text evidence="1">The sequence shown here is derived from an EMBL/GenBank/DDBJ whole genome shotgun (WGS) entry which is preliminary data.</text>
</comment>
<dbReference type="Proteomes" id="UP000186817">
    <property type="component" value="Unassembled WGS sequence"/>
</dbReference>
<reference evidence="1 2" key="1">
    <citation type="submission" date="2016-02" db="EMBL/GenBank/DDBJ databases">
        <title>Genome analysis of coral dinoflagellate symbionts highlights evolutionary adaptations to a symbiotic lifestyle.</title>
        <authorList>
            <person name="Aranda M."/>
            <person name="Li Y."/>
            <person name="Liew Y.J."/>
            <person name="Baumgarten S."/>
            <person name="Simakov O."/>
            <person name="Wilson M."/>
            <person name="Piel J."/>
            <person name="Ashoor H."/>
            <person name="Bougouffa S."/>
            <person name="Bajic V.B."/>
            <person name="Ryu T."/>
            <person name="Ravasi T."/>
            <person name="Bayer T."/>
            <person name="Micklem G."/>
            <person name="Kim H."/>
            <person name="Bhak J."/>
            <person name="Lajeunesse T.C."/>
            <person name="Voolstra C.R."/>
        </authorList>
    </citation>
    <scope>NUCLEOTIDE SEQUENCE [LARGE SCALE GENOMIC DNA]</scope>
    <source>
        <strain evidence="1 2">CCMP2467</strain>
    </source>
</reference>
<name>A0A1Q9E802_SYMMI</name>
<gene>
    <name evidence="1" type="ORF">AK812_SmicGene13500</name>
</gene>